<feature type="compositionally biased region" description="Polar residues" evidence="1">
    <location>
        <begin position="22"/>
        <end position="38"/>
    </location>
</feature>
<feature type="compositionally biased region" description="Basic and acidic residues" evidence="1">
    <location>
        <begin position="65"/>
        <end position="75"/>
    </location>
</feature>
<dbReference type="Proteomes" id="UP000053369">
    <property type="component" value="Unassembled WGS sequence"/>
</dbReference>
<evidence type="ECO:0000313" key="2">
    <source>
        <dbReference type="EMBL" id="KFQ34825.1"/>
    </source>
</evidence>
<evidence type="ECO:0000313" key="3">
    <source>
        <dbReference type="Proteomes" id="UP000053369"/>
    </source>
</evidence>
<proteinExistence type="predicted"/>
<keyword evidence="3" id="KW-1185">Reference proteome</keyword>
<feature type="non-terminal residue" evidence="2">
    <location>
        <position position="146"/>
    </location>
</feature>
<evidence type="ECO:0000256" key="1">
    <source>
        <dbReference type="SAM" id="MobiDB-lite"/>
    </source>
</evidence>
<gene>
    <name evidence="2" type="ORF">N332_05146</name>
</gene>
<organism evidence="2 3">
    <name type="scientific">Mesitornis unicolor</name>
    <name type="common">brown roatelo</name>
    <dbReference type="NCBI Taxonomy" id="54374"/>
    <lineage>
        <taxon>Eukaryota</taxon>
        <taxon>Metazoa</taxon>
        <taxon>Chordata</taxon>
        <taxon>Craniata</taxon>
        <taxon>Vertebrata</taxon>
        <taxon>Euteleostomi</taxon>
        <taxon>Archelosauria</taxon>
        <taxon>Archosauria</taxon>
        <taxon>Dinosauria</taxon>
        <taxon>Saurischia</taxon>
        <taxon>Theropoda</taxon>
        <taxon>Coelurosauria</taxon>
        <taxon>Aves</taxon>
        <taxon>Neognathae</taxon>
        <taxon>Neoaves</taxon>
        <taxon>Columbimorphae</taxon>
        <taxon>Mesitornithiformes</taxon>
        <taxon>Mesitornithidae</taxon>
        <taxon>Mesitornis</taxon>
    </lineage>
</organism>
<dbReference type="AlphaFoldDB" id="A0A091S2P7"/>
<sequence length="146" mass="16352">VPDSEEDKGYNIYDDVYEDPASASSITPVPESMDSNQDYSEDSHSNSVASQHAADGEDVSSSSHHGADGEDDHPYQEMSLMSRTVVDKHTEDVMFESNTDFPPYLQLQQSQSTSSNSSTSLKFPFNNNCRETDNNQDNYEIFMFVK</sequence>
<dbReference type="EMBL" id="KK809988">
    <property type="protein sequence ID" value="KFQ34825.1"/>
    <property type="molecule type" value="Genomic_DNA"/>
</dbReference>
<feature type="non-terminal residue" evidence="2">
    <location>
        <position position="1"/>
    </location>
</feature>
<protein>
    <submittedName>
        <fullName evidence="2">Uncharacterized protein</fullName>
    </submittedName>
</protein>
<accession>A0A091S2P7</accession>
<name>A0A091S2P7_9AVES</name>
<feature type="region of interest" description="Disordered" evidence="1">
    <location>
        <begin position="1"/>
        <end position="81"/>
    </location>
</feature>
<reference evidence="2 3" key="1">
    <citation type="submission" date="2014-04" db="EMBL/GenBank/DDBJ databases">
        <title>Genome evolution of avian class.</title>
        <authorList>
            <person name="Zhang G."/>
            <person name="Li C."/>
        </authorList>
    </citation>
    <scope>NUCLEOTIDE SEQUENCE [LARGE SCALE GENOMIC DNA]</scope>
    <source>
        <strain evidence="2">BGI_N332</strain>
    </source>
</reference>